<dbReference type="GO" id="GO:0004222">
    <property type="term" value="F:metalloendopeptidase activity"/>
    <property type="evidence" value="ECO:0007669"/>
    <property type="project" value="InterPro"/>
</dbReference>
<dbReference type="RefSeq" id="WP_052651297.1">
    <property type="nucleotide sequence ID" value="NZ_CCXS01000001.1"/>
</dbReference>
<proteinExistence type="inferred from homology"/>
<dbReference type="InterPro" id="IPR007863">
    <property type="entry name" value="Peptidase_M16_C"/>
</dbReference>
<evidence type="ECO:0000256" key="2">
    <source>
        <dbReference type="RuleBase" id="RU004447"/>
    </source>
</evidence>
<dbReference type="OrthoDB" id="9811314at2"/>
<evidence type="ECO:0000313" key="5">
    <source>
        <dbReference type="EMBL" id="CEG22494.1"/>
    </source>
</evidence>
<dbReference type="GO" id="GO:0006508">
    <property type="term" value="P:proteolysis"/>
    <property type="evidence" value="ECO:0007669"/>
    <property type="project" value="UniProtKB-KW"/>
</dbReference>
<dbReference type="InterPro" id="IPR011249">
    <property type="entry name" value="Metalloenz_LuxS/M16"/>
</dbReference>
<keyword evidence="5" id="KW-0645">Protease</keyword>
<keyword evidence="5" id="KW-0378">Hydrolase</keyword>
<organism evidence="5 6">
    <name type="scientific">Planococcus massiliensis</name>
    <dbReference type="NCBI Taxonomy" id="1499687"/>
    <lineage>
        <taxon>Bacteria</taxon>
        <taxon>Bacillati</taxon>
        <taxon>Bacillota</taxon>
        <taxon>Bacilli</taxon>
        <taxon>Bacillales</taxon>
        <taxon>Caryophanaceae</taxon>
        <taxon>Planococcus</taxon>
    </lineage>
</organism>
<dbReference type="InterPro" id="IPR011765">
    <property type="entry name" value="Pept_M16_N"/>
</dbReference>
<reference evidence="5 6" key="1">
    <citation type="submission" date="2014-09" db="EMBL/GenBank/DDBJ databases">
        <authorList>
            <person name="Urmite Genomes Urmite Genomes"/>
        </authorList>
    </citation>
    <scope>NUCLEOTIDE SEQUENCE [LARGE SCALE GENOMIC DNA]</scope>
    <source>
        <strain evidence="5 6">ES2</strain>
    </source>
</reference>
<dbReference type="InterPro" id="IPR050361">
    <property type="entry name" value="MPP/UQCRC_Complex"/>
</dbReference>
<evidence type="ECO:0000259" key="4">
    <source>
        <dbReference type="Pfam" id="PF05193"/>
    </source>
</evidence>
<gene>
    <name evidence="5" type="primary">ptrA</name>
    <name evidence="5" type="ORF">BN1080_01423</name>
</gene>
<dbReference type="Pfam" id="PF00675">
    <property type="entry name" value="Peptidase_M16"/>
    <property type="match status" value="1"/>
</dbReference>
<feature type="domain" description="Peptidase M16 N-terminal" evidence="3">
    <location>
        <begin position="12"/>
        <end position="159"/>
    </location>
</feature>
<comment type="similarity">
    <text evidence="1 2">Belongs to the peptidase M16 family.</text>
</comment>
<dbReference type="MEROPS" id="M16.A15"/>
<dbReference type="PANTHER" id="PTHR11851">
    <property type="entry name" value="METALLOPROTEASE"/>
    <property type="match status" value="1"/>
</dbReference>
<keyword evidence="6" id="KW-1185">Reference proteome</keyword>
<dbReference type="GO" id="GO:0046872">
    <property type="term" value="F:metal ion binding"/>
    <property type="evidence" value="ECO:0007669"/>
    <property type="project" value="InterPro"/>
</dbReference>
<dbReference type="Pfam" id="PF05193">
    <property type="entry name" value="Peptidase_M16_C"/>
    <property type="match status" value="1"/>
</dbReference>
<sequence length="408" mass="46070">MVNTHVCGNGLRIVSEKIPHFRSVAVGVFVNAGSRDELPEENGLTHFIEHMLFKGTETRSAKQIAREFDRIGGDMNAYTSKEYTCYYAKVLDHHAELAVTVLADMFFNSKMDPVEIDKERQVVLEEISMTEDMPDDDVHEQLWKVMYPHHSIGAPILGTVQTLQSFTKEKIEDFMERHYTPRNTVISIAGNITPELIRLIEKLFGTFNRTNRPKNYLLPDFTAGHSFKTKETEQGHLCLGYPGLSMQHPDIFNLAVLNNVIGGSMSSRLFQEIREERGLAYSIYSYHSAYSDHGALAIYGGTSNEQMPELQEVILDTLAAIKTNGLTREEIEDTKEQLKGNVILGLESTSSRMSRNGKNELLLQRHQPHEEIIELIEQVSAEKVQNLMSLLTENPAISIIQSKNASLT</sequence>
<protein>
    <submittedName>
        <fullName evidence="5">Protease 3</fullName>
    </submittedName>
</protein>
<dbReference type="SUPFAM" id="SSF63411">
    <property type="entry name" value="LuxS/MPP-like metallohydrolase"/>
    <property type="match status" value="2"/>
</dbReference>
<dbReference type="Gene3D" id="3.30.830.10">
    <property type="entry name" value="Metalloenzyme, LuxS/M16 peptidase-like"/>
    <property type="match status" value="2"/>
</dbReference>
<dbReference type="STRING" id="1499687.BN1080_01423"/>
<dbReference type="InterPro" id="IPR001431">
    <property type="entry name" value="Pept_M16_Zn_BS"/>
</dbReference>
<dbReference type="FunFam" id="3.30.830.10:FF:000008">
    <property type="entry name" value="Mitochondrial-processing peptidase subunit beta"/>
    <property type="match status" value="1"/>
</dbReference>
<evidence type="ECO:0000313" key="6">
    <source>
        <dbReference type="Proteomes" id="UP000043699"/>
    </source>
</evidence>
<dbReference type="Proteomes" id="UP000043699">
    <property type="component" value="Unassembled WGS sequence"/>
</dbReference>
<dbReference type="AlphaFoldDB" id="A0A098EJL3"/>
<dbReference type="PROSITE" id="PS00143">
    <property type="entry name" value="INSULINASE"/>
    <property type="match status" value="1"/>
</dbReference>
<accession>A0A098EJL3</accession>
<evidence type="ECO:0000256" key="1">
    <source>
        <dbReference type="ARBA" id="ARBA00007261"/>
    </source>
</evidence>
<evidence type="ECO:0000259" key="3">
    <source>
        <dbReference type="Pfam" id="PF00675"/>
    </source>
</evidence>
<feature type="domain" description="Peptidase M16 C-terminal" evidence="4">
    <location>
        <begin position="165"/>
        <end position="338"/>
    </location>
</feature>
<name>A0A098EJL3_9BACL</name>
<dbReference type="PANTHER" id="PTHR11851:SF49">
    <property type="entry name" value="MITOCHONDRIAL-PROCESSING PEPTIDASE SUBUNIT ALPHA"/>
    <property type="match status" value="1"/>
</dbReference>
<dbReference type="EMBL" id="CCXS01000001">
    <property type="protein sequence ID" value="CEG22494.1"/>
    <property type="molecule type" value="Genomic_DNA"/>
</dbReference>